<sequence length="609" mass="64336">MWQRVREYLRELLRALIGQPAGTWAATQNATQRAAELLAQALGEDDPARRVTLLREALAAGERLGGESGDIVVMEASLHLGERLRAAGERAQAIAHFTRAVERSFRVGDPVGRQRRAGVLSRLGILDQEAGDLVSARSRYEESLRIGSDTDSALLLGMLTQAAFNLGLIQNSNGDDDGAQRSWSRAMLLGMRAGHPSGWDPAAIAAFNLGHLYERRGDHARARETLLQVGRIAEPGGTPVGLMASAKAAMALASLAEGEGLPGEVEAAGQFARACELGRASRTAEGSLVAVQSALALAEHAAVAGRSDEARRRLEQAIEWSASCERADVARYVVLAHMRLGQVLAESGEPAAAAERLADAYARGRESTEPWVREIAAQSACSLHRTLCALGRWAEARTLAEDAVAFAGGLDSAMGRGLAAAAAYAQAFQKLHDGDQPGARALLAAVADQGLASGAEVGERVAIDALLLAGHLDRQAKRLPEALAQFQRAARTLRDHDGAESAGLSAMASLNTGHVLLALERELEARYAYEKSLEFGRLSGTSTGRAAAANAALNLASMLEDEVDEAKRREWFGVAIALGKSSRTALGADVARNAEKGLARLDGEGGAER</sequence>
<evidence type="ECO:0000313" key="2">
    <source>
        <dbReference type="Proteomes" id="UP000696931"/>
    </source>
</evidence>
<protein>
    <recommendedName>
        <fullName evidence="3">Tetratricopeptide repeat protein</fullName>
    </recommendedName>
</protein>
<name>A0A933SF00_UNCEI</name>
<evidence type="ECO:0008006" key="3">
    <source>
        <dbReference type="Google" id="ProtNLM"/>
    </source>
</evidence>
<accession>A0A933SF00</accession>
<dbReference type="InterPro" id="IPR011990">
    <property type="entry name" value="TPR-like_helical_dom_sf"/>
</dbReference>
<dbReference type="Gene3D" id="1.25.40.10">
    <property type="entry name" value="Tetratricopeptide repeat domain"/>
    <property type="match status" value="2"/>
</dbReference>
<reference evidence="1" key="1">
    <citation type="submission" date="2020-07" db="EMBL/GenBank/DDBJ databases">
        <title>Huge and variable diversity of episymbiotic CPR bacteria and DPANN archaea in groundwater ecosystems.</title>
        <authorList>
            <person name="He C.Y."/>
            <person name="Keren R."/>
            <person name="Whittaker M."/>
            <person name="Farag I.F."/>
            <person name="Doudna J."/>
            <person name="Cate J.H.D."/>
            <person name="Banfield J.F."/>
        </authorList>
    </citation>
    <scope>NUCLEOTIDE SEQUENCE</scope>
    <source>
        <strain evidence="1">NC_groundwater_1813_Pr3_B-0.1um_71_17</strain>
    </source>
</reference>
<dbReference type="EMBL" id="JACRIW010000121">
    <property type="protein sequence ID" value="MBI5171199.1"/>
    <property type="molecule type" value="Genomic_DNA"/>
</dbReference>
<evidence type="ECO:0000313" key="1">
    <source>
        <dbReference type="EMBL" id="MBI5171199.1"/>
    </source>
</evidence>
<organism evidence="1 2">
    <name type="scientific">Eiseniibacteriota bacterium</name>
    <dbReference type="NCBI Taxonomy" id="2212470"/>
    <lineage>
        <taxon>Bacteria</taxon>
        <taxon>Candidatus Eiseniibacteriota</taxon>
    </lineage>
</organism>
<dbReference type="AlphaFoldDB" id="A0A933SF00"/>
<proteinExistence type="predicted"/>
<gene>
    <name evidence="1" type="ORF">HZA61_17060</name>
</gene>
<dbReference type="SUPFAM" id="SSF48452">
    <property type="entry name" value="TPR-like"/>
    <property type="match status" value="3"/>
</dbReference>
<comment type="caution">
    <text evidence="1">The sequence shown here is derived from an EMBL/GenBank/DDBJ whole genome shotgun (WGS) entry which is preliminary data.</text>
</comment>
<dbReference type="Proteomes" id="UP000696931">
    <property type="component" value="Unassembled WGS sequence"/>
</dbReference>